<reference evidence="1 2" key="1">
    <citation type="submission" date="2018-03" db="EMBL/GenBank/DDBJ databases">
        <title>Comparative genomics illustrates the genes involved in a hyperalkaliphilic mechanisms of Serpentinomonas isolated from highly-alkaline calcium-rich serpentinized springs.</title>
        <authorList>
            <person name="Suzuki S."/>
            <person name="Ishii S."/>
            <person name="Walworth N."/>
            <person name="Bird L."/>
            <person name="Kuenen J.G."/>
            <person name="Nealson K.H."/>
        </authorList>
    </citation>
    <scope>NUCLEOTIDE SEQUENCE [LARGE SCALE GENOMIC DNA]</scope>
    <source>
        <strain evidence="1 2">P1</strain>
    </source>
</reference>
<dbReference type="RefSeq" id="WP_105748754.1">
    <property type="nucleotide sequence ID" value="NZ_PVLQ01000040.1"/>
</dbReference>
<keyword evidence="2" id="KW-1185">Reference proteome</keyword>
<organism evidence="1 2">
    <name type="scientific">Malikia granosa</name>
    <dbReference type="NCBI Taxonomy" id="263067"/>
    <lineage>
        <taxon>Bacteria</taxon>
        <taxon>Pseudomonadati</taxon>
        <taxon>Pseudomonadota</taxon>
        <taxon>Betaproteobacteria</taxon>
        <taxon>Burkholderiales</taxon>
        <taxon>Comamonadaceae</taxon>
        <taxon>Malikia</taxon>
    </lineage>
</organism>
<evidence type="ECO:0000313" key="2">
    <source>
        <dbReference type="Proteomes" id="UP000238589"/>
    </source>
</evidence>
<sequence length="127" mass="14112">MSPLSPEQVTRIAQEHGSQPTCSACSPYASPGWESFPGTETDEALQPLGALWLPGDEEPTLEEVRSPGVDAWSPLAPISLAHHPANRCEVWACRACGKPFLRYTEYGGYYEDRRIRELDPRRLSSQP</sequence>
<name>A0A2S9K3B0_9BURK</name>
<proteinExistence type="predicted"/>
<gene>
    <name evidence="1" type="ORF">C6P64_11710</name>
</gene>
<dbReference type="EMBL" id="PVLQ01000040">
    <property type="protein sequence ID" value="PRD64931.1"/>
    <property type="molecule type" value="Genomic_DNA"/>
</dbReference>
<dbReference type="Proteomes" id="UP000238589">
    <property type="component" value="Unassembled WGS sequence"/>
</dbReference>
<dbReference type="OrthoDB" id="6888798at2"/>
<evidence type="ECO:0000313" key="1">
    <source>
        <dbReference type="EMBL" id="PRD64931.1"/>
    </source>
</evidence>
<comment type="caution">
    <text evidence="1">The sequence shown here is derived from an EMBL/GenBank/DDBJ whole genome shotgun (WGS) entry which is preliminary data.</text>
</comment>
<accession>A0A2S9K3B0</accession>
<dbReference type="AlphaFoldDB" id="A0A2S9K3B0"/>
<protein>
    <submittedName>
        <fullName evidence="1">Uncharacterized protein</fullName>
    </submittedName>
</protein>